<name>A7NPZ6_ROSCS</name>
<dbReference type="AlphaFoldDB" id="A7NPZ6"/>
<keyword evidence="6" id="KW-1185">Reference proteome</keyword>
<reference evidence="5 6" key="1">
    <citation type="submission" date="2007-08" db="EMBL/GenBank/DDBJ databases">
        <title>Complete sequence of Roseiflexus castenholzii DSM 13941.</title>
        <authorList>
            <consortium name="US DOE Joint Genome Institute"/>
            <person name="Copeland A."/>
            <person name="Lucas S."/>
            <person name="Lapidus A."/>
            <person name="Barry K."/>
            <person name="Glavina del Rio T."/>
            <person name="Dalin E."/>
            <person name="Tice H."/>
            <person name="Pitluck S."/>
            <person name="Thompson L.S."/>
            <person name="Brettin T."/>
            <person name="Bruce D."/>
            <person name="Detter J.C."/>
            <person name="Han C."/>
            <person name="Tapia R."/>
            <person name="Schmutz J."/>
            <person name="Larimer F."/>
            <person name="Land M."/>
            <person name="Hauser L."/>
            <person name="Kyrpides N."/>
            <person name="Mikhailova N."/>
            <person name="Bryant D.A."/>
            <person name="Hanada S."/>
            <person name="Tsukatani Y."/>
            <person name="Richardson P."/>
        </authorList>
    </citation>
    <scope>NUCLEOTIDE SEQUENCE [LARGE SCALE GENOMIC DNA]</scope>
    <source>
        <strain evidence="6">DSM 13941 / HLO8</strain>
    </source>
</reference>
<evidence type="ECO:0000313" key="6">
    <source>
        <dbReference type="Proteomes" id="UP000000263"/>
    </source>
</evidence>
<dbReference type="eggNOG" id="COG0863">
    <property type="taxonomic scope" value="Bacteria"/>
</dbReference>
<dbReference type="PANTHER" id="PTHR13370">
    <property type="entry name" value="RNA METHYLASE-RELATED"/>
    <property type="match status" value="1"/>
</dbReference>
<dbReference type="HOGENOM" id="CLU_063228_1_0_0"/>
<evidence type="ECO:0000259" key="4">
    <source>
        <dbReference type="Pfam" id="PF01555"/>
    </source>
</evidence>
<dbReference type="GO" id="GO:0009007">
    <property type="term" value="F:site-specific DNA-methyltransferase (adenine-specific) activity"/>
    <property type="evidence" value="ECO:0007669"/>
    <property type="project" value="TreeGrafter"/>
</dbReference>
<dbReference type="PANTHER" id="PTHR13370:SF3">
    <property type="entry name" value="TRNA (GUANINE(10)-N2)-METHYLTRANSFERASE HOMOLOG"/>
    <property type="match status" value="1"/>
</dbReference>
<dbReference type="STRING" id="383372.Rcas_3593"/>
<dbReference type="GO" id="GO:0005737">
    <property type="term" value="C:cytoplasm"/>
    <property type="evidence" value="ECO:0007669"/>
    <property type="project" value="TreeGrafter"/>
</dbReference>
<dbReference type="OrthoDB" id="9800801at2"/>
<dbReference type="Gene3D" id="3.40.50.150">
    <property type="entry name" value="Vaccinia Virus protein VP39"/>
    <property type="match status" value="2"/>
</dbReference>
<dbReference type="PRINTS" id="PR00508">
    <property type="entry name" value="S21N4MTFRASE"/>
</dbReference>
<dbReference type="KEGG" id="rca:Rcas_3593"/>
<accession>A7NPZ6</accession>
<dbReference type="EMBL" id="CP000804">
    <property type="protein sequence ID" value="ABU59642.1"/>
    <property type="molecule type" value="Genomic_DNA"/>
</dbReference>
<evidence type="ECO:0000256" key="2">
    <source>
        <dbReference type="ARBA" id="ARBA00022679"/>
    </source>
</evidence>
<comment type="similarity">
    <text evidence="3">Belongs to the N(4)/N(6)-methyltransferase family.</text>
</comment>
<dbReference type="RefSeq" id="WP_012122065.1">
    <property type="nucleotide sequence ID" value="NC_009767.1"/>
</dbReference>
<dbReference type="GO" id="GO:0008170">
    <property type="term" value="F:N-methyltransferase activity"/>
    <property type="evidence" value="ECO:0007669"/>
    <property type="project" value="InterPro"/>
</dbReference>
<dbReference type="GO" id="GO:0032259">
    <property type="term" value="P:methylation"/>
    <property type="evidence" value="ECO:0007669"/>
    <property type="project" value="UniProtKB-KW"/>
</dbReference>
<protein>
    <recommendedName>
        <fullName evidence="3">Methyltransferase</fullName>
        <ecNumber evidence="3">2.1.1.-</ecNumber>
    </recommendedName>
</protein>
<dbReference type="GO" id="GO:0003677">
    <property type="term" value="F:DNA binding"/>
    <property type="evidence" value="ECO:0007669"/>
    <property type="project" value="InterPro"/>
</dbReference>
<organism evidence="5 6">
    <name type="scientific">Roseiflexus castenholzii (strain DSM 13941 / HLO8)</name>
    <dbReference type="NCBI Taxonomy" id="383372"/>
    <lineage>
        <taxon>Bacteria</taxon>
        <taxon>Bacillati</taxon>
        <taxon>Chloroflexota</taxon>
        <taxon>Chloroflexia</taxon>
        <taxon>Chloroflexales</taxon>
        <taxon>Roseiflexineae</taxon>
        <taxon>Roseiflexaceae</taxon>
        <taxon>Roseiflexus</taxon>
    </lineage>
</organism>
<dbReference type="InterPro" id="IPR001091">
    <property type="entry name" value="RM_Methyltransferase"/>
</dbReference>
<feature type="domain" description="DNA methylase N-4/N-6" evidence="4">
    <location>
        <begin position="118"/>
        <end position="205"/>
    </location>
</feature>
<proteinExistence type="inferred from homology"/>
<keyword evidence="2" id="KW-0808">Transferase</keyword>
<dbReference type="Proteomes" id="UP000000263">
    <property type="component" value="Chromosome"/>
</dbReference>
<sequence length="372" mass="41785">MARPLLPNRSPAERAIPDDVLRLARTRFTHALARLRESASIAELRTALDALWREIDDPSGALLVAADDAETTAFSKRRLRDAFEQIARAYTLERARYYLDRLARAAGESRTGAINEIDLNRWKEYDDVLTDSLWLFDRRAAGGAHHAGFWGNFVPQIPYQLMLRYTRRGDLVLDPFAGSGTTLIEAQRLGRLAIGVELNPAVAQQTRATLARESDVRSALCALEVGDSAAFDWRATLERYGVRSAQLAILHPPYHDIIRFSDDPRDLANAPSVDAFLSRLGAVVAQVKAALDAGRYLALVLGDKYANGEWVPLGFLGMQEVLRHGFTLKSIVVKNFEQTTGKRGQHELWRYRALVGGFYVFKHEYIFIFRNA</sequence>
<dbReference type="SUPFAM" id="SSF53335">
    <property type="entry name" value="S-adenosyl-L-methionine-dependent methyltransferases"/>
    <property type="match status" value="2"/>
</dbReference>
<gene>
    <name evidence="5" type="ordered locus">Rcas_3593</name>
</gene>
<dbReference type="InterPro" id="IPR002941">
    <property type="entry name" value="DNA_methylase_N4/N6"/>
</dbReference>
<dbReference type="CDD" id="cd02440">
    <property type="entry name" value="AdoMet_MTases"/>
    <property type="match status" value="1"/>
</dbReference>
<dbReference type="Pfam" id="PF01555">
    <property type="entry name" value="N6_N4_Mtase"/>
    <property type="match status" value="1"/>
</dbReference>
<dbReference type="EC" id="2.1.1.-" evidence="3"/>
<keyword evidence="1 5" id="KW-0489">Methyltransferase</keyword>
<dbReference type="REBASE" id="16065">
    <property type="entry name" value="M.Rca13941ORF3593P"/>
</dbReference>
<dbReference type="InterPro" id="IPR029063">
    <property type="entry name" value="SAM-dependent_MTases_sf"/>
</dbReference>
<evidence type="ECO:0000313" key="5">
    <source>
        <dbReference type="EMBL" id="ABU59642.1"/>
    </source>
</evidence>
<evidence type="ECO:0000256" key="1">
    <source>
        <dbReference type="ARBA" id="ARBA00022603"/>
    </source>
</evidence>
<evidence type="ECO:0000256" key="3">
    <source>
        <dbReference type="RuleBase" id="RU362026"/>
    </source>
</evidence>